<dbReference type="EMBL" id="JACMSC010000012">
    <property type="protein sequence ID" value="KAG6494587.1"/>
    <property type="molecule type" value="Genomic_DNA"/>
</dbReference>
<dbReference type="AlphaFoldDB" id="A0A8J5FX90"/>
<keyword evidence="2" id="KW-1185">Reference proteome</keyword>
<reference evidence="1 2" key="1">
    <citation type="submission" date="2020-08" db="EMBL/GenBank/DDBJ databases">
        <title>Plant Genome Project.</title>
        <authorList>
            <person name="Zhang R.-G."/>
        </authorList>
    </citation>
    <scope>NUCLEOTIDE SEQUENCE [LARGE SCALE GENOMIC DNA]</scope>
    <source>
        <tissue evidence="1">Rhizome</tissue>
    </source>
</reference>
<proteinExistence type="predicted"/>
<dbReference type="Proteomes" id="UP000734854">
    <property type="component" value="Unassembled WGS sequence"/>
</dbReference>
<comment type="caution">
    <text evidence="1">The sequence shown here is derived from an EMBL/GenBank/DDBJ whole genome shotgun (WGS) entry which is preliminary data.</text>
</comment>
<name>A0A8J5FX90_ZINOF</name>
<evidence type="ECO:0000313" key="2">
    <source>
        <dbReference type="Proteomes" id="UP000734854"/>
    </source>
</evidence>
<gene>
    <name evidence="1" type="ORF">ZIOFF_042347</name>
</gene>
<evidence type="ECO:0000313" key="1">
    <source>
        <dbReference type="EMBL" id="KAG6494587.1"/>
    </source>
</evidence>
<protein>
    <submittedName>
        <fullName evidence="1">Uncharacterized protein</fullName>
    </submittedName>
</protein>
<organism evidence="1 2">
    <name type="scientific">Zingiber officinale</name>
    <name type="common">Ginger</name>
    <name type="synonym">Amomum zingiber</name>
    <dbReference type="NCBI Taxonomy" id="94328"/>
    <lineage>
        <taxon>Eukaryota</taxon>
        <taxon>Viridiplantae</taxon>
        <taxon>Streptophyta</taxon>
        <taxon>Embryophyta</taxon>
        <taxon>Tracheophyta</taxon>
        <taxon>Spermatophyta</taxon>
        <taxon>Magnoliopsida</taxon>
        <taxon>Liliopsida</taxon>
        <taxon>Zingiberales</taxon>
        <taxon>Zingiberaceae</taxon>
        <taxon>Zingiber</taxon>
    </lineage>
</organism>
<accession>A0A8J5FX90</accession>
<sequence length="257" mass="28602">MKATGKKVVDTVRTQTANPTPVVNPPRQCAADRIGPNFCTNVRANRGGSNCLEKAVQTARRYAEKDWPRKHCHSCQQISAVAEVAGVLRIEGCKMGTWEEDVSPLCLQIESWSDLQINSGSGLQIAFLSGLKIVSRSGLQIKSWSDLQINSGSPDQVLVRPSDQFLARSPDQVLHKPDRHNPITDALSRKEVLVTFYSITRVESNMPERIKVVATNDTITYGKLMQQRELLKETHDPQWVGHPGIERMLALLACSYI</sequence>